<protein>
    <submittedName>
        <fullName evidence="1">Uncharacterized protein</fullName>
    </submittedName>
</protein>
<organism evidence="1 2">
    <name type="scientific">Neofusicoccum ribis</name>
    <dbReference type="NCBI Taxonomy" id="45134"/>
    <lineage>
        <taxon>Eukaryota</taxon>
        <taxon>Fungi</taxon>
        <taxon>Dikarya</taxon>
        <taxon>Ascomycota</taxon>
        <taxon>Pezizomycotina</taxon>
        <taxon>Dothideomycetes</taxon>
        <taxon>Dothideomycetes incertae sedis</taxon>
        <taxon>Botryosphaeriales</taxon>
        <taxon>Botryosphaeriaceae</taxon>
        <taxon>Neofusicoccum</taxon>
    </lineage>
</organism>
<comment type="caution">
    <text evidence="1">The sequence shown here is derived from an EMBL/GenBank/DDBJ whole genome shotgun (WGS) entry which is preliminary data.</text>
</comment>
<proteinExistence type="predicted"/>
<dbReference type="EMBL" id="JAJVDC020000135">
    <property type="protein sequence ID" value="KAL1622338.1"/>
    <property type="molecule type" value="Genomic_DNA"/>
</dbReference>
<dbReference type="Proteomes" id="UP001521116">
    <property type="component" value="Unassembled WGS sequence"/>
</dbReference>
<gene>
    <name evidence="1" type="ORF">SLS56_008775</name>
</gene>
<keyword evidence="2" id="KW-1185">Reference proteome</keyword>
<accession>A0ABR3SJ72</accession>
<reference evidence="1 2" key="1">
    <citation type="submission" date="2024-02" db="EMBL/GenBank/DDBJ databases">
        <title>De novo assembly and annotation of 12 fungi associated with fruit tree decline syndrome in Ontario, Canada.</title>
        <authorList>
            <person name="Sulman M."/>
            <person name="Ellouze W."/>
            <person name="Ilyukhin E."/>
        </authorList>
    </citation>
    <scope>NUCLEOTIDE SEQUENCE [LARGE SCALE GENOMIC DNA]</scope>
    <source>
        <strain evidence="1 2">M1-105</strain>
    </source>
</reference>
<name>A0ABR3SJ72_9PEZI</name>
<sequence>MVDTNRFNAPITACHASFADKAALLNALWGTQHSPKALQTGEIDSGPYLEYYSQQCDIFCLEQSTYSPADGASGYEITTHQDILRIVERLATQSQDRQELSHCWWTSRPQPTKLENGESWPHPSQNSAPNHVIHNSIDWAARLLTMMEIGQPHCAFSARRPLVWSKASLRAFVANQLEPEKRDNGYVRLPKIFTARNLELLGGIKIAWTNNLADHLSLRDDDKTVLIFHHATFLENSHT</sequence>
<evidence type="ECO:0000313" key="1">
    <source>
        <dbReference type="EMBL" id="KAL1622338.1"/>
    </source>
</evidence>
<evidence type="ECO:0000313" key="2">
    <source>
        <dbReference type="Proteomes" id="UP001521116"/>
    </source>
</evidence>